<evidence type="ECO:0000256" key="2">
    <source>
        <dbReference type="ARBA" id="ARBA00023136"/>
    </source>
</evidence>
<dbReference type="InterPro" id="IPR006665">
    <property type="entry name" value="OmpA-like"/>
</dbReference>
<gene>
    <name evidence="7" type="ORF">MMF98_02415</name>
</gene>
<dbReference type="Pfam" id="PF16234">
    <property type="entry name" value="DUF4892"/>
    <property type="match status" value="1"/>
</dbReference>
<keyword evidence="3" id="KW-0998">Cell outer membrane</keyword>
<name>A0A9X1VRH1_9BURK</name>
<comment type="subcellular location">
    <subcellularLocation>
        <location evidence="1">Cell outer membrane</location>
    </subcellularLocation>
</comment>
<dbReference type="InterPro" id="IPR036737">
    <property type="entry name" value="OmpA-like_sf"/>
</dbReference>
<reference evidence="7" key="1">
    <citation type="submission" date="2022-03" db="EMBL/GenBank/DDBJ databases">
        <authorList>
            <person name="Woo C.Y."/>
        </authorList>
    </citation>
    <scope>NUCLEOTIDE SEQUENCE</scope>
    <source>
        <strain evidence="7">CYS-02</strain>
    </source>
</reference>
<accession>A0A9X1VRH1</accession>
<evidence type="ECO:0000313" key="8">
    <source>
        <dbReference type="Proteomes" id="UP001139447"/>
    </source>
</evidence>
<dbReference type="PRINTS" id="PR01021">
    <property type="entry name" value="OMPADOMAIN"/>
</dbReference>
<dbReference type="AlphaFoldDB" id="A0A9X1VRH1"/>
<feature type="chain" id="PRO_5040792398" evidence="5">
    <location>
        <begin position="26"/>
        <end position="320"/>
    </location>
</feature>
<dbReference type="GO" id="GO:0009279">
    <property type="term" value="C:cell outer membrane"/>
    <property type="evidence" value="ECO:0007669"/>
    <property type="project" value="UniProtKB-SubCell"/>
</dbReference>
<sequence>MLHAPFARLVLCASAILLACSAARAAADVAGSKDHPVLGRFAGAAISDYRQKSFDAASLPVARVDDAGKPGKLLALEGKTTHLNYRIAGAKTAMEAAKNYEQALTKGGFKLLFTCANADCGGDFSQFVHLSGQVAPKGFGDSYFGLPQRGLLAQRSSPQGDVYVFLHMMESGRDNLSIYQQVVEVQPMQTDQIQVLDAAALQKGLQAEGRIAVYGVFFDTGKADVKPESKPSLDEMGKLLKNAPALKVYIVGHTDNQGQLAQNLDLSQRRAEAVAKALAAQYGVAANRLAAKGVASLAPVASNEGDAGRAKNRRVELVVQ</sequence>
<dbReference type="RefSeq" id="WP_243303962.1">
    <property type="nucleotide sequence ID" value="NZ_JALGBI010000001.1"/>
</dbReference>
<comment type="caution">
    <text evidence="7">The sequence shown here is derived from an EMBL/GenBank/DDBJ whole genome shotgun (WGS) entry which is preliminary data.</text>
</comment>
<dbReference type="PANTHER" id="PTHR30329:SF21">
    <property type="entry name" value="LIPOPROTEIN YIAD-RELATED"/>
    <property type="match status" value="1"/>
</dbReference>
<feature type="signal peptide" evidence="5">
    <location>
        <begin position="1"/>
        <end position="25"/>
    </location>
</feature>
<protein>
    <submittedName>
        <fullName evidence="7">DUF4892 domain-containing protein</fullName>
    </submittedName>
</protein>
<dbReference type="SUPFAM" id="SSF103088">
    <property type="entry name" value="OmpA-like"/>
    <property type="match status" value="1"/>
</dbReference>
<dbReference type="EMBL" id="JALGBI010000001">
    <property type="protein sequence ID" value="MCJ0762055.1"/>
    <property type="molecule type" value="Genomic_DNA"/>
</dbReference>
<keyword evidence="8" id="KW-1185">Reference proteome</keyword>
<dbReference type="Proteomes" id="UP001139447">
    <property type="component" value="Unassembled WGS sequence"/>
</dbReference>
<dbReference type="Gene3D" id="3.30.1330.60">
    <property type="entry name" value="OmpA-like domain"/>
    <property type="match status" value="1"/>
</dbReference>
<dbReference type="PANTHER" id="PTHR30329">
    <property type="entry name" value="STATOR ELEMENT OF FLAGELLAR MOTOR COMPLEX"/>
    <property type="match status" value="1"/>
</dbReference>
<feature type="domain" description="OmpA-like" evidence="6">
    <location>
        <begin position="205"/>
        <end position="320"/>
    </location>
</feature>
<dbReference type="Pfam" id="PF00691">
    <property type="entry name" value="OmpA"/>
    <property type="match status" value="1"/>
</dbReference>
<dbReference type="InterPro" id="IPR032608">
    <property type="entry name" value="DUF4892"/>
</dbReference>
<evidence type="ECO:0000256" key="4">
    <source>
        <dbReference type="PROSITE-ProRule" id="PRU00473"/>
    </source>
</evidence>
<dbReference type="CDD" id="cd07185">
    <property type="entry name" value="OmpA_C-like"/>
    <property type="match status" value="1"/>
</dbReference>
<proteinExistence type="predicted"/>
<keyword evidence="2 4" id="KW-0472">Membrane</keyword>
<evidence type="ECO:0000313" key="7">
    <source>
        <dbReference type="EMBL" id="MCJ0762055.1"/>
    </source>
</evidence>
<organism evidence="7 8">
    <name type="scientific">Variovorax terrae</name>
    <dbReference type="NCBI Taxonomy" id="2923278"/>
    <lineage>
        <taxon>Bacteria</taxon>
        <taxon>Pseudomonadati</taxon>
        <taxon>Pseudomonadota</taxon>
        <taxon>Betaproteobacteria</taxon>
        <taxon>Burkholderiales</taxon>
        <taxon>Comamonadaceae</taxon>
        <taxon>Variovorax</taxon>
    </lineage>
</organism>
<dbReference type="InterPro" id="IPR050330">
    <property type="entry name" value="Bact_OuterMem_StrucFunc"/>
</dbReference>
<evidence type="ECO:0000259" key="6">
    <source>
        <dbReference type="PROSITE" id="PS51123"/>
    </source>
</evidence>
<dbReference type="InterPro" id="IPR006664">
    <property type="entry name" value="OMP_bac"/>
</dbReference>
<evidence type="ECO:0000256" key="5">
    <source>
        <dbReference type="SAM" id="SignalP"/>
    </source>
</evidence>
<evidence type="ECO:0000256" key="1">
    <source>
        <dbReference type="ARBA" id="ARBA00004442"/>
    </source>
</evidence>
<keyword evidence="5" id="KW-0732">Signal</keyword>
<evidence type="ECO:0000256" key="3">
    <source>
        <dbReference type="ARBA" id="ARBA00023237"/>
    </source>
</evidence>
<dbReference type="PROSITE" id="PS51123">
    <property type="entry name" value="OMPA_2"/>
    <property type="match status" value="1"/>
</dbReference>